<dbReference type="AlphaFoldDB" id="A0A453SIL1"/>
<dbReference type="EnsemblPlants" id="AET7Gv20957500.1">
    <property type="protein sequence ID" value="AET7Gv20957500.1"/>
    <property type="gene ID" value="AET7Gv20957500"/>
</dbReference>
<reference evidence="1" key="3">
    <citation type="journal article" date="2017" name="Nature">
        <title>Genome sequence of the progenitor of the wheat D genome Aegilops tauschii.</title>
        <authorList>
            <person name="Luo M.C."/>
            <person name="Gu Y.Q."/>
            <person name="Puiu D."/>
            <person name="Wang H."/>
            <person name="Twardziok S.O."/>
            <person name="Deal K.R."/>
            <person name="Huo N."/>
            <person name="Zhu T."/>
            <person name="Wang L."/>
            <person name="Wang Y."/>
            <person name="McGuire P.E."/>
            <person name="Liu S."/>
            <person name="Long H."/>
            <person name="Ramasamy R.K."/>
            <person name="Rodriguez J.C."/>
            <person name="Van S.L."/>
            <person name="Yuan L."/>
            <person name="Wang Z."/>
            <person name="Xia Z."/>
            <person name="Xiao L."/>
            <person name="Anderson O.D."/>
            <person name="Ouyang S."/>
            <person name="Liang Y."/>
            <person name="Zimin A.V."/>
            <person name="Pertea G."/>
            <person name="Qi P."/>
            <person name="Bennetzen J.L."/>
            <person name="Dai X."/>
            <person name="Dawson M.W."/>
            <person name="Muller H.G."/>
            <person name="Kugler K."/>
            <person name="Rivarola-Duarte L."/>
            <person name="Spannagl M."/>
            <person name="Mayer K.F.X."/>
            <person name="Lu F.H."/>
            <person name="Bevan M.W."/>
            <person name="Leroy P."/>
            <person name="Li P."/>
            <person name="You F.M."/>
            <person name="Sun Q."/>
            <person name="Liu Z."/>
            <person name="Lyons E."/>
            <person name="Wicker T."/>
            <person name="Salzberg S.L."/>
            <person name="Devos K.M."/>
            <person name="Dvorak J."/>
        </authorList>
    </citation>
    <scope>NUCLEOTIDE SEQUENCE [LARGE SCALE GENOMIC DNA]</scope>
    <source>
        <strain evidence="1">cv. AL8/78</strain>
    </source>
</reference>
<reference evidence="1" key="5">
    <citation type="journal article" date="2021" name="G3 (Bethesda)">
        <title>Aegilops tauschii genome assembly Aet v5.0 features greater sequence contiguity and improved annotation.</title>
        <authorList>
            <person name="Wang L."/>
            <person name="Zhu T."/>
            <person name="Rodriguez J.C."/>
            <person name="Deal K.R."/>
            <person name="Dubcovsky J."/>
            <person name="McGuire P.E."/>
            <person name="Lux T."/>
            <person name="Spannagl M."/>
            <person name="Mayer K.F.X."/>
            <person name="Baldrich P."/>
            <person name="Meyers B.C."/>
            <person name="Huo N."/>
            <person name="Gu Y.Q."/>
            <person name="Zhou H."/>
            <person name="Devos K.M."/>
            <person name="Bennetzen J.L."/>
            <person name="Unver T."/>
            <person name="Budak H."/>
            <person name="Gulick P.J."/>
            <person name="Galiba G."/>
            <person name="Kalapos B."/>
            <person name="Nelson D.R."/>
            <person name="Li P."/>
            <person name="You F.M."/>
            <person name="Luo M.C."/>
            <person name="Dvorak J."/>
        </authorList>
    </citation>
    <scope>NUCLEOTIDE SEQUENCE [LARGE SCALE GENOMIC DNA]</scope>
    <source>
        <strain evidence="1">cv. AL8/78</strain>
    </source>
</reference>
<sequence length="68" mass="8039">MIMLKAPWRGRTFLLIGDECIMAVKQPRHTHDLDEITGKWKPRGIWLFPQVFSSHEEKHCLPLSVRKK</sequence>
<protein>
    <submittedName>
        <fullName evidence="1">Uncharacterized protein</fullName>
    </submittedName>
</protein>
<proteinExistence type="predicted"/>
<reference evidence="1" key="4">
    <citation type="submission" date="2019-03" db="UniProtKB">
        <authorList>
            <consortium name="EnsemblPlants"/>
        </authorList>
    </citation>
    <scope>IDENTIFICATION</scope>
</reference>
<evidence type="ECO:0000313" key="2">
    <source>
        <dbReference type="Proteomes" id="UP000015105"/>
    </source>
</evidence>
<name>A0A453SIL1_AEGTS</name>
<dbReference type="Proteomes" id="UP000015105">
    <property type="component" value="Chromosome 7D"/>
</dbReference>
<dbReference type="Gramene" id="AET7Gv20957500.1">
    <property type="protein sequence ID" value="AET7Gv20957500.1"/>
    <property type="gene ID" value="AET7Gv20957500"/>
</dbReference>
<evidence type="ECO:0000313" key="1">
    <source>
        <dbReference type="EnsemblPlants" id="AET7Gv20957500.1"/>
    </source>
</evidence>
<accession>A0A453SIL1</accession>
<dbReference type="STRING" id="200361.A0A453SIL1"/>
<keyword evidence="2" id="KW-1185">Reference proteome</keyword>
<organism evidence="1 2">
    <name type="scientific">Aegilops tauschii subsp. strangulata</name>
    <name type="common">Goatgrass</name>
    <dbReference type="NCBI Taxonomy" id="200361"/>
    <lineage>
        <taxon>Eukaryota</taxon>
        <taxon>Viridiplantae</taxon>
        <taxon>Streptophyta</taxon>
        <taxon>Embryophyta</taxon>
        <taxon>Tracheophyta</taxon>
        <taxon>Spermatophyta</taxon>
        <taxon>Magnoliopsida</taxon>
        <taxon>Liliopsida</taxon>
        <taxon>Poales</taxon>
        <taxon>Poaceae</taxon>
        <taxon>BOP clade</taxon>
        <taxon>Pooideae</taxon>
        <taxon>Triticodae</taxon>
        <taxon>Triticeae</taxon>
        <taxon>Triticinae</taxon>
        <taxon>Aegilops</taxon>
    </lineage>
</organism>
<reference evidence="2" key="2">
    <citation type="journal article" date="2017" name="Nat. Plants">
        <title>The Aegilops tauschii genome reveals multiple impacts of transposons.</title>
        <authorList>
            <person name="Zhao G."/>
            <person name="Zou C."/>
            <person name="Li K."/>
            <person name="Wang K."/>
            <person name="Li T."/>
            <person name="Gao L."/>
            <person name="Zhang X."/>
            <person name="Wang H."/>
            <person name="Yang Z."/>
            <person name="Liu X."/>
            <person name="Jiang W."/>
            <person name="Mao L."/>
            <person name="Kong X."/>
            <person name="Jiao Y."/>
            <person name="Jia J."/>
        </authorList>
    </citation>
    <scope>NUCLEOTIDE SEQUENCE [LARGE SCALE GENOMIC DNA]</scope>
    <source>
        <strain evidence="2">cv. AL8/78</strain>
    </source>
</reference>
<reference evidence="2" key="1">
    <citation type="journal article" date="2014" name="Science">
        <title>Ancient hybridizations among the ancestral genomes of bread wheat.</title>
        <authorList>
            <consortium name="International Wheat Genome Sequencing Consortium,"/>
            <person name="Marcussen T."/>
            <person name="Sandve S.R."/>
            <person name="Heier L."/>
            <person name="Spannagl M."/>
            <person name="Pfeifer M."/>
            <person name="Jakobsen K.S."/>
            <person name="Wulff B.B."/>
            <person name="Steuernagel B."/>
            <person name="Mayer K.F."/>
            <person name="Olsen O.A."/>
        </authorList>
    </citation>
    <scope>NUCLEOTIDE SEQUENCE [LARGE SCALE GENOMIC DNA]</scope>
    <source>
        <strain evidence="2">cv. AL8/78</strain>
    </source>
</reference>